<proteinExistence type="predicted"/>
<keyword evidence="2" id="KW-1185">Reference proteome</keyword>
<evidence type="ECO:0000313" key="2">
    <source>
        <dbReference type="Proteomes" id="UP000295645"/>
    </source>
</evidence>
<reference evidence="1 2" key="1">
    <citation type="submission" date="2019-03" db="EMBL/GenBank/DDBJ databases">
        <title>Above-ground endophytic microbial communities from plants in different locations in the United States.</title>
        <authorList>
            <person name="Frank C."/>
        </authorList>
    </citation>
    <scope>NUCLEOTIDE SEQUENCE [LARGE SCALE GENOMIC DNA]</scope>
    <source>
        <strain evidence="1 2">LP_13_YM</strain>
    </source>
</reference>
<dbReference type="RefSeq" id="WP_132144814.1">
    <property type="nucleotide sequence ID" value="NZ_SMCS01000005.1"/>
</dbReference>
<dbReference type="Proteomes" id="UP000295645">
    <property type="component" value="Unassembled WGS sequence"/>
</dbReference>
<dbReference type="AlphaFoldDB" id="A0A4R3YKY4"/>
<evidence type="ECO:0000313" key="1">
    <source>
        <dbReference type="EMBL" id="TCV93197.1"/>
    </source>
</evidence>
<accession>A0A4R3YKY4</accession>
<comment type="caution">
    <text evidence="1">The sequence shown here is derived from an EMBL/GenBank/DDBJ whole genome shotgun (WGS) entry which is preliminary data.</text>
</comment>
<sequence length="80" mass="8962">MHRQRIRHINLDALLAEMRAQGIEGLEEQALRIGGVDAAALARMKAKRPIDCLVARRIEWALGKPTGWMDVEHDPLEVPG</sequence>
<protein>
    <submittedName>
        <fullName evidence="1">Uncharacterized protein</fullName>
    </submittedName>
</protein>
<dbReference type="OrthoDB" id="5956118at2"/>
<name>A0A4R3YKY4_9GAMM</name>
<organism evidence="1 2">
    <name type="scientific">Luteibacter rhizovicinus</name>
    <dbReference type="NCBI Taxonomy" id="242606"/>
    <lineage>
        <taxon>Bacteria</taxon>
        <taxon>Pseudomonadati</taxon>
        <taxon>Pseudomonadota</taxon>
        <taxon>Gammaproteobacteria</taxon>
        <taxon>Lysobacterales</taxon>
        <taxon>Rhodanobacteraceae</taxon>
        <taxon>Luteibacter</taxon>
    </lineage>
</organism>
<dbReference type="EMBL" id="SMCS01000005">
    <property type="protein sequence ID" value="TCV93197.1"/>
    <property type="molecule type" value="Genomic_DNA"/>
</dbReference>
<gene>
    <name evidence="1" type="ORF">EC912_10557</name>
</gene>